<evidence type="ECO:0000313" key="1">
    <source>
        <dbReference type="EMBL" id="SHK10526.1"/>
    </source>
</evidence>
<dbReference type="OrthoDB" id="1861270at2"/>
<sequence>MDSSKNRFKDLDKRVEIQQNIRQLRRLYLRYQEAEIVYSMTHRKLLEIAGKAGAIYRMDGTVLIRRDIFEEYLEQFHEPSTLSGNEEDDQ</sequence>
<dbReference type="Pfam" id="PF20063">
    <property type="entry name" value="DUF6462"/>
    <property type="match status" value="1"/>
</dbReference>
<keyword evidence="2" id="KW-1185">Reference proteome</keyword>
<organism evidence="1 2">
    <name type="scientific">Hespellia stercorisuis DSM 15480</name>
    <dbReference type="NCBI Taxonomy" id="1121950"/>
    <lineage>
        <taxon>Bacteria</taxon>
        <taxon>Bacillati</taxon>
        <taxon>Bacillota</taxon>
        <taxon>Clostridia</taxon>
        <taxon>Lachnospirales</taxon>
        <taxon>Lachnospiraceae</taxon>
        <taxon>Hespellia</taxon>
    </lineage>
</organism>
<name>A0A1M6PRH1_9FIRM</name>
<gene>
    <name evidence="1" type="ORF">SAMN02745243_02207</name>
</gene>
<dbReference type="STRING" id="1121950.SAMN02745243_02207"/>
<dbReference type="AlphaFoldDB" id="A0A1M6PRH1"/>
<accession>A0A1M6PRH1</accession>
<proteinExistence type="predicted"/>
<reference evidence="1 2" key="1">
    <citation type="submission" date="2016-11" db="EMBL/GenBank/DDBJ databases">
        <authorList>
            <person name="Jaros S."/>
            <person name="Januszkiewicz K."/>
            <person name="Wedrychowicz H."/>
        </authorList>
    </citation>
    <scope>NUCLEOTIDE SEQUENCE [LARGE SCALE GENOMIC DNA]</scope>
    <source>
        <strain evidence="1 2">DSM 15480</strain>
    </source>
</reference>
<dbReference type="Proteomes" id="UP000184301">
    <property type="component" value="Unassembled WGS sequence"/>
</dbReference>
<dbReference type="RefSeq" id="WP_073110139.1">
    <property type="nucleotide sequence ID" value="NZ_FQZY01000029.1"/>
</dbReference>
<dbReference type="InterPro" id="IPR045591">
    <property type="entry name" value="DUF6462"/>
</dbReference>
<dbReference type="EMBL" id="FQZY01000029">
    <property type="protein sequence ID" value="SHK10526.1"/>
    <property type="molecule type" value="Genomic_DNA"/>
</dbReference>
<evidence type="ECO:0000313" key="2">
    <source>
        <dbReference type="Proteomes" id="UP000184301"/>
    </source>
</evidence>
<protein>
    <submittedName>
        <fullName evidence="1">Uncharacterized protein</fullName>
    </submittedName>
</protein>